<dbReference type="InterPro" id="IPR026898">
    <property type="entry name" value="PrsW"/>
</dbReference>
<feature type="transmembrane region" description="Helical" evidence="2">
    <location>
        <begin position="143"/>
        <end position="165"/>
    </location>
</feature>
<evidence type="ECO:0000256" key="2">
    <source>
        <dbReference type="SAM" id="Phobius"/>
    </source>
</evidence>
<feature type="compositionally biased region" description="Polar residues" evidence="1">
    <location>
        <begin position="248"/>
        <end position="260"/>
    </location>
</feature>
<keyword evidence="4" id="KW-0645">Protease</keyword>
<feature type="transmembrane region" description="Helical" evidence="2">
    <location>
        <begin position="109"/>
        <end position="131"/>
    </location>
</feature>
<dbReference type="InterPro" id="IPR003032">
    <property type="entry name" value="Ryanodine_rcpt"/>
</dbReference>
<feature type="transmembrane region" description="Helical" evidence="2">
    <location>
        <begin position="177"/>
        <end position="197"/>
    </location>
</feature>
<keyword evidence="4" id="KW-0482">Metalloprotease</keyword>
<dbReference type="PANTHER" id="PTHR36844:SF1">
    <property type="entry name" value="PROTEASE PRSW"/>
    <property type="match status" value="1"/>
</dbReference>
<evidence type="ECO:0000256" key="1">
    <source>
        <dbReference type="SAM" id="MobiDB-lite"/>
    </source>
</evidence>
<organism evidence="4 5">
    <name type="scientific">Candidatus Cryptobacteroides gallistercoris</name>
    <dbReference type="NCBI Taxonomy" id="2840765"/>
    <lineage>
        <taxon>Bacteria</taxon>
        <taxon>Pseudomonadati</taxon>
        <taxon>Bacteroidota</taxon>
        <taxon>Bacteroidia</taxon>
        <taxon>Bacteroidales</taxon>
        <taxon>Candidatus Cryptobacteroides</taxon>
    </lineage>
</organism>
<dbReference type="EMBL" id="JADIMJ010000015">
    <property type="protein sequence ID" value="MBO8453238.1"/>
    <property type="molecule type" value="Genomic_DNA"/>
</dbReference>
<feature type="transmembrane region" description="Helical" evidence="2">
    <location>
        <begin position="6"/>
        <end position="24"/>
    </location>
</feature>
<name>A0A940DL80_9BACT</name>
<reference evidence="4" key="2">
    <citation type="journal article" date="2021" name="PeerJ">
        <title>Extensive microbial diversity within the chicken gut microbiome revealed by metagenomics and culture.</title>
        <authorList>
            <person name="Gilroy R."/>
            <person name="Ravi A."/>
            <person name="Getino M."/>
            <person name="Pursley I."/>
            <person name="Horton D.L."/>
            <person name="Alikhan N.F."/>
            <person name="Baker D."/>
            <person name="Gharbi K."/>
            <person name="Hall N."/>
            <person name="Watson M."/>
            <person name="Adriaenssens E.M."/>
            <person name="Foster-Nyarko E."/>
            <person name="Jarju S."/>
            <person name="Secka A."/>
            <person name="Antonio M."/>
            <person name="Oren A."/>
            <person name="Chaudhuri R.R."/>
            <person name="La Ragione R."/>
            <person name="Hildebrand F."/>
            <person name="Pallen M.J."/>
        </authorList>
    </citation>
    <scope>NUCLEOTIDE SEQUENCE</scope>
    <source>
        <strain evidence="4">F1-3629</strain>
    </source>
</reference>
<gene>
    <name evidence="4" type="ORF">IAC07_00765</name>
</gene>
<reference evidence="4" key="1">
    <citation type="submission" date="2020-10" db="EMBL/GenBank/DDBJ databases">
        <authorList>
            <person name="Gilroy R."/>
        </authorList>
    </citation>
    <scope>NUCLEOTIDE SEQUENCE</scope>
    <source>
        <strain evidence="4">F1-3629</strain>
    </source>
</reference>
<comment type="caution">
    <text evidence="4">The sequence shown here is derived from an EMBL/GenBank/DDBJ whole genome shotgun (WGS) entry which is preliminary data.</text>
</comment>
<dbReference type="Proteomes" id="UP000771749">
    <property type="component" value="Unassembled WGS sequence"/>
</dbReference>
<accession>A0A940DL80</accession>
<keyword evidence="2" id="KW-1133">Transmembrane helix</keyword>
<sequence>MLTNLTVTVIALIPVVLLLFYILRKDRRAPEPARQLVKGFLFGILSLPLSFCMSAPFGYFGLYVDEPVTVWGSVMTAFWGAAIPEEIAKLIMLWLLLRKNRHFDEKLDGIVYAVCVSLGFAAGENLLYLFYNYDNFLTVGIMRALFAIPAHFSFGVLMGYYYSLVKFYPKSPAKNKVMVILAPILAHGIYDSILFALDVTYPAVALLLLAVFLAFCFLMWHYVTSRIREHMARDIETMEAEQARIRETQQNSSENKTLGISGNDAHMMTDTTAADTTADATADTMSISKEYTPSPADTSGVVLPEGLEALVESLAENVHEVWAKSRMDQGWTYGPERNDALKQHPGLVPYADLPEAEKDYDRNTALGTLKLIVGLGYRIERQ</sequence>
<feature type="transmembrane region" description="Helical" evidence="2">
    <location>
        <begin position="203"/>
        <end position="223"/>
    </location>
</feature>
<feature type="domain" description="Ryanodine receptor Ryr" evidence="3">
    <location>
        <begin position="291"/>
        <end position="381"/>
    </location>
</feature>
<feature type="region of interest" description="Disordered" evidence="1">
    <location>
        <begin position="246"/>
        <end position="265"/>
    </location>
</feature>
<protein>
    <submittedName>
        <fullName evidence="4">PrsW family intramembrane metalloprotease</fullName>
    </submittedName>
</protein>
<feature type="transmembrane region" description="Helical" evidence="2">
    <location>
        <begin position="36"/>
        <end position="57"/>
    </location>
</feature>
<keyword evidence="2" id="KW-0472">Membrane</keyword>
<dbReference type="Pfam" id="PF13367">
    <property type="entry name" value="PrsW-protease"/>
    <property type="match status" value="1"/>
</dbReference>
<evidence type="ECO:0000313" key="4">
    <source>
        <dbReference type="EMBL" id="MBO8453238.1"/>
    </source>
</evidence>
<keyword evidence="4" id="KW-0378">Hydrolase</keyword>
<dbReference type="PANTHER" id="PTHR36844">
    <property type="entry name" value="PROTEASE PRSW"/>
    <property type="match status" value="1"/>
</dbReference>
<evidence type="ECO:0000313" key="5">
    <source>
        <dbReference type="Proteomes" id="UP000771749"/>
    </source>
</evidence>
<proteinExistence type="predicted"/>
<dbReference type="Gene3D" id="6.20.350.10">
    <property type="match status" value="1"/>
</dbReference>
<dbReference type="GO" id="GO:0008237">
    <property type="term" value="F:metallopeptidase activity"/>
    <property type="evidence" value="ECO:0007669"/>
    <property type="project" value="UniProtKB-KW"/>
</dbReference>
<dbReference type="AlphaFoldDB" id="A0A940DL80"/>
<keyword evidence="2" id="KW-0812">Transmembrane</keyword>
<dbReference type="Pfam" id="PF02026">
    <property type="entry name" value="RyR"/>
    <property type="match status" value="1"/>
</dbReference>
<evidence type="ECO:0000259" key="3">
    <source>
        <dbReference type="Pfam" id="PF02026"/>
    </source>
</evidence>
<feature type="transmembrane region" description="Helical" evidence="2">
    <location>
        <begin position="77"/>
        <end position="97"/>
    </location>
</feature>